<accession>A0A974D1V0</accession>
<evidence type="ECO:0000313" key="2">
    <source>
        <dbReference type="Proteomes" id="UP000694892"/>
    </source>
</evidence>
<reference evidence="2" key="1">
    <citation type="journal article" date="2016" name="Nature">
        <title>Genome evolution in the allotetraploid frog Xenopus laevis.</title>
        <authorList>
            <person name="Session A.M."/>
            <person name="Uno Y."/>
            <person name="Kwon T."/>
            <person name="Chapman J.A."/>
            <person name="Toyoda A."/>
            <person name="Takahashi S."/>
            <person name="Fukui A."/>
            <person name="Hikosaka A."/>
            <person name="Suzuki A."/>
            <person name="Kondo M."/>
            <person name="van Heeringen S.J."/>
            <person name="Quigley I."/>
            <person name="Heinz S."/>
            <person name="Ogino H."/>
            <person name="Ochi H."/>
            <person name="Hellsten U."/>
            <person name="Lyons J.B."/>
            <person name="Simakov O."/>
            <person name="Putnam N."/>
            <person name="Stites J."/>
            <person name="Kuroki Y."/>
            <person name="Tanaka T."/>
            <person name="Michiue T."/>
            <person name="Watanabe M."/>
            <person name="Bogdanovic O."/>
            <person name="Lister R."/>
            <person name="Georgiou G."/>
            <person name="Paranjpe S.S."/>
            <person name="van Kruijsbergen I."/>
            <person name="Shu S."/>
            <person name="Carlson J."/>
            <person name="Kinoshita T."/>
            <person name="Ohta Y."/>
            <person name="Mawaribuchi S."/>
            <person name="Jenkins J."/>
            <person name="Grimwood J."/>
            <person name="Schmutz J."/>
            <person name="Mitros T."/>
            <person name="Mozaffari S.V."/>
            <person name="Suzuki Y."/>
            <person name="Haramoto Y."/>
            <person name="Yamamoto T.S."/>
            <person name="Takagi C."/>
            <person name="Heald R."/>
            <person name="Miller K."/>
            <person name="Haudenschild C."/>
            <person name="Kitzman J."/>
            <person name="Nakayama T."/>
            <person name="Izutsu Y."/>
            <person name="Robert J."/>
            <person name="Fortriede J."/>
            <person name="Burns K."/>
            <person name="Lotay V."/>
            <person name="Karimi K."/>
            <person name="Yasuoka Y."/>
            <person name="Dichmann D.S."/>
            <person name="Flajnik M.F."/>
            <person name="Houston D.W."/>
            <person name="Shendure J."/>
            <person name="DuPasquier L."/>
            <person name="Vize P.D."/>
            <person name="Zorn A.M."/>
            <person name="Ito M."/>
            <person name="Marcotte E.M."/>
            <person name="Wallingford J.B."/>
            <person name="Ito Y."/>
            <person name="Asashima M."/>
            <person name="Ueno N."/>
            <person name="Matsuda Y."/>
            <person name="Veenstra G.J."/>
            <person name="Fujiyama A."/>
            <person name="Harland R.M."/>
            <person name="Taira M."/>
            <person name="Rokhsar D.S."/>
        </authorList>
    </citation>
    <scope>NUCLEOTIDE SEQUENCE [LARGE SCALE GENOMIC DNA]</scope>
    <source>
        <strain evidence="2">J</strain>
    </source>
</reference>
<organism evidence="1 2">
    <name type="scientific">Xenopus laevis</name>
    <name type="common">African clawed frog</name>
    <dbReference type="NCBI Taxonomy" id="8355"/>
    <lineage>
        <taxon>Eukaryota</taxon>
        <taxon>Metazoa</taxon>
        <taxon>Chordata</taxon>
        <taxon>Craniata</taxon>
        <taxon>Vertebrata</taxon>
        <taxon>Euteleostomi</taxon>
        <taxon>Amphibia</taxon>
        <taxon>Batrachia</taxon>
        <taxon>Anura</taxon>
        <taxon>Pipoidea</taxon>
        <taxon>Pipidae</taxon>
        <taxon>Xenopodinae</taxon>
        <taxon>Xenopus</taxon>
        <taxon>Xenopus</taxon>
    </lineage>
</organism>
<protein>
    <submittedName>
        <fullName evidence="1">Uncharacterized protein</fullName>
    </submittedName>
</protein>
<dbReference type="EMBL" id="CM004473">
    <property type="protein sequence ID" value="OCT82797.1"/>
    <property type="molecule type" value="Genomic_DNA"/>
</dbReference>
<evidence type="ECO:0000313" key="1">
    <source>
        <dbReference type="EMBL" id="OCT82797.1"/>
    </source>
</evidence>
<dbReference type="Proteomes" id="UP000694892">
    <property type="component" value="Chromosome 4S"/>
</dbReference>
<dbReference type="AlphaFoldDB" id="A0A974D1V0"/>
<proteinExistence type="predicted"/>
<gene>
    <name evidence="1" type="ORF">XELAEV_18025331mg</name>
</gene>
<sequence length="76" mass="8562">MLYVLDNLNVVEKKAVVIMCTISTQTSRLVKAWIKENRGNIRNFKNEMASDTTVSRHFHEARHSLCQLKVGSVGSG</sequence>
<name>A0A974D1V0_XENLA</name>